<sequence length="35" mass="3741">MRYNNNIRLGLPQRGWRAAGVEAAGNGDAVKNAIS</sequence>
<dbReference type="HOGENOM" id="CLU_3364297_0_0_9"/>
<reference evidence="1 2" key="1">
    <citation type="submission" date="2007-08" db="EMBL/GenBank/DDBJ databases">
        <title>Draft genome sequence of Clostridium leptum (DSM 753).</title>
        <authorList>
            <person name="Sudarsanam P."/>
            <person name="Ley R."/>
            <person name="Guruge J."/>
            <person name="Turnbaugh P.J."/>
            <person name="Mahowald M."/>
            <person name="Liep D."/>
            <person name="Gordon J."/>
        </authorList>
    </citation>
    <scope>NUCLEOTIDE SEQUENCE [LARGE SCALE GENOMIC DNA]</scope>
    <source>
        <strain evidence="1 2">DSM 753</strain>
    </source>
</reference>
<accession>A7VNE0</accession>
<dbReference type="EMBL" id="ABCB02000005">
    <property type="protein sequence ID" value="EDO63154.1"/>
    <property type="molecule type" value="Genomic_DNA"/>
</dbReference>
<reference evidence="1 2" key="2">
    <citation type="submission" date="2007-08" db="EMBL/GenBank/DDBJ databases">
        <authorList>
            <person name="Fulton L."/>
            <person name="Clifton S."/>
            <person name="Fulton B."/>
            <person name="Xu J."/>
            <person name="Minx P."/>
            <person name="Pepin K.H."/>
            <person name="Johnson M."/>
            <person name="Thiruvilangam P."/>
            <person name="Bhonagiri V."/>
            <person name="Nash W.E."/>
            <person name="Wang C."/>
            <person name="Mardis E.R."/>
            <person name="Wilson R.K."/>
        </authorList>
    </citation>
    <scope>NUCLEOTIDE SEQUENCE [LARGE SCALE GENOMIC DNA]</scope>
    <source>
        <strain evidence="1 2">DSM 753</strain>
    </source>
</reference>
<comment type="caution">
    <text evidence="1">The sequence shown here is derived from an EMBL/GenBank/DDBJ whole genome shotgun (WGS) entry which is preliminary data.</text>
</comment>
<proteinExistence type="predicted"/>
<gene>
    <name evidence="1" type="ORF">CLOLEP_00064</name>
</gene>
<dbReference type="AlphaFoldDB" id="A7VNE0"/>
<name>A7VNE0_9FIRM</name>
<protein>
    <submittedName>
        <fullName evidence="1">Uncharacterized protein</fullName>
    </submittedName>
</protein>
<evidence type="ECO:0000313" key="1">
    <source>
        <dbReference type="EMBL" id="EDO63154.1"/>
    </source>
</evidence>
<organism evidence="1 2">
    <name type="scientific">[Clostridium] leptum DSM 753</name>
    <dbReference type="NCBI Taxonomy" id="428125"/>
    <lineage>
        <taxon>Bacteria</taxon>
        <taxon>Bacillati</taxon>
        <taxon>Bacillota</taxon>
        <taxon>Clostridia</taxon>
        <taxon>Eubacteriales</taxon>
        <taxon>Oscillospiraceae</taxon>
        <taxon>Oscillospiraceae incertae sedis</taxon>
    </lineage>
</organism>
<evidence type="ECO:0000313" key="2">
    <source>
        <dbReference type="Proteomes" id="UP000003490"/>
    </source>
</evidence>
<dbReference type="Proteomes" id="UP000003490">
    <property type="component" value="Unassembled WGS sequence"/>
</dbReference>